<comment type="caution">
    <text evidence="1">The sequence shown here is derived from an EMBL/GenBank/DDBJ whole genome shotgun (WGS) entry which is preliminary data.</text>
</comment>
<dbReference type="KEGG" id="bdw:94337235"/>
<dbReference type="Proteomes" id="UP001214638">
    <property type="component" value="Unassembled WGS sequence"/>
</dbReference>
<proteinExistence type="predicted"/>
<gene>
    <name evidence="1" type="ORF">BdWA1_002938</name>
</gene>
<dbReference type="RefSeq" id="XP_067802108.1">
    <property type="nucleotide sequence ID" value="XM_067947957.1"/>
</dbReference>
<protein>
    <submittedName>
        <fullName evidence="1">Uncharacterized protein</fullName>
    </submittedName>
</protein>
<organism evidence="1 2">
    <name type="scientific">Babesia duncani</name>
    <dbReference type="NCBI Taxonomy" id="323732"/>
    <lineage>
        <taxon>Eukaryota</taxon>
        <taxon>Sar</taxon>
        <taxon>Alveolata</taxon>
        <taxon>Apicomplexa</taxon>
        <taxon>Aconoidasida</taxon>
        <taxon>Piroplasmida</taxon>
        <taxon>Babesiidae</taxon>
        <taxon>Babesia</taxon>
    </lineage>
</organism>
<keyword evidence="2" id="KW-1185">Reference proteome</keyword>
<sequence length="1262" mass="144724">MKQDFKFPDFISKQEENEGYYSSSNPSGQLRSRIMGGAQIYNQRIQKSQYNGRYFLNNNSRPFPGPSVTIPSTGEVVCVDTTDVPFCECFSSDLGIEKSKVSQGFGDPSACKLVDSPRKDTLIHKDARLLIETLNNRLQGLDACNDTCDLCATKRGVLPGQTIDNIQPCPHANAFKNVPKPFDLNILNEALDTNTWPLQIAEKSQKNPLLKPIQSTDPPTEKVTSEHFVCNLKRVNVDHLLTHAPKEETEIPKQTCINLDLNSVQGDFGTRTLTSLDVGSLRKIADKIAKNTETMLETEYCYTAKDSVGRSTSIVTFLNDDTDFGEFNKFRTRYSTDKSMGFGTSRKFSNVDLNPFNEMRSHAYSAKQSSIPKVEEDYDESIIYNTNSTIDVLLQEYIRLVKSPNCQPQLKRALKHNICHKLGKERLYIRHGNPPVTDDTDDNTAEDKLQMVFANLNRLDTIGSGQYTARDDVDACSDKDSIYTFSSLSVSSYDTVIKEVHLPVDSNPILTEPGRVHANILDMYGVLDIIDESGSLKGYNLGERFYCELIGDYMHCYPYLDFEVLQPIEPAMTLEIGTATCEISTNYNWKRILTSICINCPSMHLRIHVPAFKKKRKSVEKCSFTIKASTELENVNWYKALSSRQNLNHFLSSVLENNLCLYNLSVYSFTYPRRYEMYLDKLPLDRKVEHLLFGSLVKSPLQLLDFRNRNLTDDDISFYQQEYNVVTKCMNFENNNLTLGSNSESFIKLLSNVGVTKLILDGNPLCATFYSETLPNIALSTSVRYLSIRKSELQDSIIEGLKLINRRLSVGIDFNLDIRDAKSTFEFEHFMTTYPLNKVKVIKSQATIQEIEFANFIDCKSIPEIVQSGVLFSGRLFSPRIQQSKGCWGCFSFFKKPENLIYIYFEYKCPYFLWYNWNDTTNTDKEVLSVHEKNINDRRVIFLNHCEIILREGKRWLLLKGKRPKNAPARVARNYSILLRGYTDACTRRWFELISRTLAGMVYTEYLQQNQTAPTSRQILSFCMIPDTTDLIMYKFPKSNSLMMKFFQRLNSQRNIRKVIFTNMDLNHSMLSFEDPLVTDLSLDLLDFSFNEIELLEAHNHIFNGLAPKVRVLTYNISNNPLGDCSWSGRLFLMCVFDLQCRKVCFNHCRLGARFLEHVTANLEDGLEHWNYASLELVELEHNSFPRAELEKFVQMLDLKFPNLASIRLHASSNMDEDFNNLISMDHYGTEEPTFGTFVRKIHIKKPKKTTRESVEARKGLV</sequence>
<name>A0AAD9UMZ1_9APIC</name>
<dbReference type="AlphaFoldDB" id="A0AAD9UMZ1"/>
<evidence type="ECO:0000313" key="2">
    <source>
        <dbReference type="Proteomes" id="UP001214638"/>
    </source>
</evidence>
<reference evidence="1" key="1">
    <citation type="journal article" date="2023" name="Nat. Microbiol.">
        <title>Babesia duncani multi-omics identifies virulence factors and drug targets.</title>
        <authorList>
            <person name="Singh P."/>
            <person name="Lonardi S."/>
            <person name="Liang Q."/>
            <person name="Vydyam P."/>
            <person name="Khabirova E."/>
            <person name="Fang T."/>
            <person name="Gihaz S."/>
            <person name="Thekkiniath J."/>
            <person name="Munshi M."/>
            <person name="Abel S."/>
            <person name="Ciampossin L."/>
            <person name="Batugedara G."/>
            <person name="Gupta M."/>
            <person name="Lu X.M."/>
            <person name="Lenz T."/>
            <person name="Chakravarty S."/>
            <person name="Cornillot E."/>
            <person name="Hu Y."/>
            <person name="Ma W."/>
            <person name="Gonzalez L.M."/>
            <person name="Sanchez S."/>
            <person name="Estrada K."/>
            <person name="Sanchez-Flores A."/>
            <person name="Montero E."/>
            <person name="Harb O.S."/>
            <person name="Le Roch K.G."/>
            <person name="Mamoun C.B."/>
        </authorList>
    </citation>
    <scope>NUCLEOTIDE SEQUENCE</scope>
    <source>
        <strain evidence="1">WA1</strain>
    </source>
</reference>
<dbReference type="GeneID" id="94337235"/>
<evidence type="ECO:0000313" key="1">
    <source>
        <dbReference type="EMBL" id="KAK2195265.1"/>
    </source>
</evidence>
<accession>A0AAD9UMZ1</accession>
<dbReference type="EMBL" id="JALLKP010000004">
    <property type="protein sequence ID" value="KAK2195265.1"/>
    <property type="molecule type" value="Genomic_DNA"/>
</dbReference>